<reference evidence="1" key="1">
    <citation type="submission" date="2022-08" db="EMBL/GenBank/DDBJ databases">
        <title>Novel sulphate-reducing endosymbionts in the free-living metamonad Anaeramoeba.</title>
        <authorList>
            <person name="Jerlstrom-Hultqvist J."/>
            <person name="Cepicka I."/>
            <person name="Gallot-Lavallee L."/>
            <person name="Salas-Leiva D."/>
            <person name="Curtis B.A."/>
            <person name="Zahonova K."/>
            <person name="Pipaliya S."/>
            <person name="Dacks J."/>
            <person name="Roger A.J."/>
        </authorList>
    </citation>
    <scope>NUCLEOTIDE SEQUENCE</scope>
    <source>
        <strain evidence="1">Busselton2</strain>
    </source>
</reference>
<protein>
    <submittedName>
        <fullName evidence="1">Uncharacterized protein</fullName>
    </submittedName>
</protein>
<dbReference type="EMBL" id="JANTQA010000025">
    <property type="protein sequence ID" value="KAJ3443063.1"/>
    <property type="molecule type" value="Genomic_DNA"/>
</dbReference>
<accession>A0AAV7ZM24</accession>
<dbReference type="AlphaFoldDB" id="A0AAV7ZM24"/>
<proteinExistence type="predicted"/>
<organism evidence="1 2">
    <name type="scientific">Anaeramoeba flamelloides</name>
    <dbReference type="NCBI Taxonomy" id="1746091"/>
    <lineage>
        <taxon>Eukaryota</taxon>
        <taxon>Metamonada</taxon>
        <taxon>Anaeramoebidae</taxon>
        <taxon>Anaeramoeba</taxon>
    </lineage>
</organism>
<dbReference type="Proteomes" id="UP001146793">
    <property type="component" value="Unassembled WGS sequence"/>
</dbReference>
<evidence type="ECO:0000313" key="2">
    <source>
        <dbReference type="Proteomes" id="UP001146793"/>
    </source>
</evidence>
<evidence type="ECO:0000313" key="1">
    <source>
        <dbReference type="EMBL" id="KAJ3443063.1"/>
    </source>
</evidence>
<comment type="caution">
    <text evidence="1">The sequence shown here is derived from an EMBL/GenBank/DDBJ whole genome shotgun (WGS) entry which is preliminary data.</text>
</comment>
<gene>
    <name evidence="1" type="ORF">M0812_11790</name>
</gene>
<sequence length="201" mass="23418">MGGFKFNNPSEIVLDMALRLGVPKNQIKMLSIGLEPLNDFTDDGFIRRWFRSFPTLIKKGITKEAMALCRGVNSVCHRTLSHNFIRIQPKEYDPNFEENYPLNAIESIKIKQLLDLGQNLLSDLFFNAVETTNGKSDFFEIIEMFFPKEKNGSIHEEMQINFPKSPNVISLQDRDLLLNSKNFKEFERYFSRSILERKKET</sequence>
<name>A0AAV7ZM24_9EUKA</name>